<dbReference type="InterPro" id="IPR007268">
    <property type="entry name" value="Rad9/Ddc1"/>
</dbReference>
<evidence type="ECO:0000256" key="2">
    <source>
        <dbReference type="ARBA" id="ARBA00008494"/>
    </source>
</evidence>
<sequence>MKCVVPGGNVKILAKAIHMLARIGDEIYVNPQEESMSFRTVNMAKSAYSDFTFDKNFFSYYTLGDLEEEEAQKCKISIRSAMTVFKSAHMLDKQVETCHVHLEVDACNLVFILKYKNGINKTHLAPILDSEKLQASYTKAGMSNELMSRGRTLMDALQNFPQNLIEITLEVTSLKLLFRNYVDDASVMVHTTRTQLALGPGEFDRYTIGNETSVTFCLKEVRAFLAFSESVGIPITANFGTAGRPILFTLKSQAFETNLLLSTLSPDSDSQSDSSVVSRQIQSVRRKNASSRGTSKRANKFSSRMKKSKPEVSDIFKRPAEEKNQSDKTLNQNRNASINIVSANNSINGVRERNLPEQSRRSVAFSPASTSSATSKKISEDKRKLVKSVFSSITKRKLTDDEENREKEEEVAVDCNNCEESELQSPPRCQVAKKARLVFQKCFQNTFDPRMLPGHDTILVEDSDENNSD</sequence>
<evidence type="ECO:0000256" key="6">
    <source>
        <dbReference type="ARBA" id="ARBA00022801"/>
    </source>
</evidence>
<feature type="compositionally biased region" description="Low complexity" evidence="11">
    <location>
        <begin position="264"/>
        <end position="283"/>
    </location>
</feature>
<dbReference type="GO" id="GO:0030896">
    <property type="term" value="C:checkpoint clamp complex"/>
    <property type="evidence" value="ECO:0007669"/>
    <property type="project" value="UniProtKB-UniRule"/>
</dbReference>
<feature type="compositionally biased region" description="Basic and acidic residues" evidence="11">
    <location>
        <begin position="308"/>
        <end position="326"/>
    </location>
</feature>
<evidence type="ECO:0000256" key="9">
    <source>
        <dbReference type="ARBA" id="ARBA00059283"/>
    </source>
</evidence>
<dbReference type="PANTHER" id="PTHR15237">
    <property type="entry name" value="DNA REPAIR PROTEIN RAD9"/>
    <property type="match status" value="1"/>
</dbReference>
<keyword evidence="8" id="KW-0539">Nucleus</keyword>
<comment type="similarity">
    <text evidence="2 10">Belongs to the rad9 family.</text>
</comment>
<evidence type="ECO:0000313" key="13">
    <source>
        <dbReference type="RefSeq" id="XP_024869681.1"/>
    </source>
</evidence>
<dbReference type="GO" id="GO:0031573">
    <property type="term" value="P:mitotic intra-S DNA damage checkpoint signaling"/>
    <property type="evidence" value="ECO:0007669"/>
    <property type="project" value="TreeGrafter"/>
</dbReference>
<evidence type="ECO:0000256" key="5">
    <source>
        <dbReference type="ARBA" id="ARBA00022763"/>
    </source>
</evidence>
<evidence type="ECO:0000256" key="10">
    <source>
        <dbReference type="PIRNR" id="PIRNR009303"/>
    </source>
</evidence>
<dbReference type="PANTHER" id="PTHR15237:SF0">
    <property type="entry name" value="CELL CYCLE CHECKPOINT CONTROL PROTEIN"/>
    <property type="match status" value="1"/>
</dbReference>
<dbReference type="AlphaFoldDB" id="A0A6J1PJW1"/>
<dbReference type="Pfam" id="PF04139">
    <property type="entry name" value="Rad9"/>
    <property type="match status" value="1"/>
</dbReference>
<organism evidence="12 13">
    <name type="scientific">Temnothorax curvispinosus</name>
    <dbReference type="NCBI Taxonomy" id="300111"/>
    <lineage>
        <taxon>Eukaryota</taxon>
        <taxon>Metazoa</taxon>
        <taxon>Ecdysozoa</taxon>
        <taxon>Arthropoda</taxon>
        <taxon>Hexapoda</taxon>
        <taxon>Insecta</taxon>
        <taxon>Pterygota</taxon>
        <taxon>Neoptera</taxon>
        <taxon>Endopterygota</taxon>
        <taxon>Hymenoptera</taxon>
        <taxon>Apocrita</taxon>
        <taxon>Aculeata</taxon>
        <taxon>Formicoidea</taxon>
        <taxon>Formicidae</taxon>
        <taxon>Myrmicinae</taxon>
        <taxon>Temnothorax</taxon>
    </lineage>
</organism>
<dbReference type="RefSeq" id="XP_024869681.1">
    <property type="nucleotide sequence ID" value="XM_025013913.1"/>
</dbReference>
<dbReference type="InterPro" id="IPR026584">
    <property type="entry name" value="Rad9"/>
</dbReference>
<name>A0A6J1PJW1_9HYME</name>
<evidence type="ECO:0000313" key="12">
    <source>
        <dbReference type="Proteomes" id="UP000504618"/>
    </source>
</evidence>
<dbReference type="SUPFAM" id="SSF55979">
    <property type="entry name" value="DNA clamp"/>
    <property type="match status" value="1"/>
</dbReference>
<keyword evidence="3" id="KW-0597">Phosphoprotein</keyword>
<comment type="subcellular location">
    <subcellularLocation>
        <location evidence="1">Nucleus</location>
    </subcellularLocation>
</comment>
<dbReference type="GO" id="GO:0071479">
    <property type="term" value="P:cellular response to ionizing radiation"/>
    <property type="evidence" value="ECO:0007669"/>
    <property type="project" value="TreeGrafter"/>
</dbReference>
<keyword evidence="6" id="KW-0378">Hydrolase</keyword>
<keyword evidence="12" id="KW-1185">Reference proteome</keyword>
<dbReference type="FunFam" id="3.70.10.10:FF:000005">
    <property type="entry name" value="Cell cycle checkpoint control protein"/>
    <property type="match status" value="1"/>
</dbReference>
<dbReference type="OrthoDB" id="60092at2759"/>
<evidence type="ECO:0000256" key="8">
    <source>
        <dbReference type="ARBA" id="ARBA00023242"/>
    </source>
</evidence>
<accession>A0A6J1PJW1</accession>
<evidence type="ECO:0000256" key="3">
    <source>
        <dbReference type="ARBA" id="ARBA00022553"/>
    </source>
</evidence>
<dbReference type="GO" id="GO:0004527">
    <property type="term" value="F:exonuclease activity"/>
    <property type="evidence" value="ECO:0007669"/>
    <property type="project" value="UniProtKB-KW"/>
</dbReference>
<dbReference type="InterPro" id="IPR046938">
    <property type="entry name" value="DNA_clamp_sf"/>
</dbReference>
<evidence type="ECO:0000256" key="7">
    <source>
        <dbReference type="ARBA" id="ARBA00022839"/>
    </source>
</evidence>
<dbReference type="GeneID" id="112453275"/>
<feature type="region of interest" description="Disordered" evidence="11">
    <location>
        <begin position="264"/>
        <end position="336"/>
    </location>
</feature>
<keyword evidence="4" id="KW-0540">Nuclease</keyword>
<dbReference type="CTD" id="40054"/>
<evidence type="ECO:0000256" key="11">
    <source>
        <dbReference type="SAM" id="MobiDB-lite"/>
    </source>
</evidence>
<dbReference type="Proteomes" id="UP000504618">
    <property type="component" value="Unplaced"/>
</dbReference>
<reference evidence="13" key="1">
    <citation type="submission" date="2025-08" db="UniProtKB">
        <authorList>
            <consortium name="RefSeq"/>
        </authorList>
    </citation>
    <scope>IDENTIFICATION</scope>
    <source>
        <tissue evidence="13">Whole body</tissue>
    </source>
</reference>
<gene>
    <name evidence="13" type="primary">LOC112453275</name>
</gene>
<protein>
    <recommendedName>
        <fullName evidence="10">Cell cycle checkpoint control protein</fullName>
    </recommendedName>
</protein>
<feature type="compositionally biased region" description="Low complexity" evidence="11">
    <location>
        <begin position="362"/>
        <end position="376"/>
    </location>
</feature>
<proteinExistence type="inferred from homology"/>
<dbReference type="Gene3D" id="3.70.10.10">
    <property type="match status" value="1"/>
</dbReference>
<evidence type="ECO:0000256" key="1">
    <source>
        <dbReference type="ARBA" id="ARBA00004123"/>
    </source>
</evidence>
<evidence type="ECO:0000256" key="4">
    <source>
        <dbReference type="ARBA" id="ARBA00022722"/>
    </source>
</evidence>
<comment type="function">
    <text evidence="9">Component of the 9-1-1 cell-cycle checkpoint response complex that plays a major role in DNA repair. The 9-1-1 complex is recruited to DNA lesion upon damage by the RAD17-replication factor C (RFC) clamp loader complex. Acts then as a sliding clamp platform on DNA for several proteins involved in long-patch base excision repair (LP-BER). The 9-1-1 complex stimulates DNA polymerase beta (POLB) activity by increasing its affinity for the 3'-OH end of the primer-template and stabilizes POLB to those sites where LP-BER proceeds; endonuclease FEN1 cleavage activity on substrates with double, nick, or gap flaps of distinct sequences and lengths; and DNA ligase I (LIG1) on long-patch base excision repair substrates. The 9-1-1 complex is necessary for the recruitment of RHNO1 to sites of double-stranded breaks (DSB) occurring during the S phase. RAD9A possesses 3'-&gt;5' double stranded DNA exonuclease activity.</text>
</comment>
<feature type="region of interest" description="Disordered" evidence="11">
    <location>
        <begin position="349"/>
        <end position="381"/>
    </location>
</feature>
<dbReference type="GO" id="GO:0000076">
    <property type="term" value="P:DNA replication checkpoint signaling"/>
    <property type="evidence" value="ECO:0007669"/>
    <property type="project" value="TreeGrafter"/>
</dbReference>
<feature type="compositionally biased region" description="Basic residues" evidence="11">
    <location>
        <begin position="284"/>
        <end position="307"/>
    </location>
</feature>
<feature type="compositionally biased region" description="Basic and acidic residues" evidence="11">
    <location>
        <begin position="350"/>
        <end position="360"/>
    </location>
</feature>
<keyword evidence="5" id="KW-0227">DNA damage</keyword>
<dbReference type="GO" id="GO:0006281">
    <property type="term" value="P:DNA repair"/>
    <property type="evidence" value="ECO:0007669"/>
    <property type="project" value="UniProtKB-UniRule"/>
</dbReference>
<keyword evidence="7" id="KW-0269">Exonuclease</keyword>
<dbReference type="PIRSF" id="PIRSF009303">
    <property type="entry name" value="Cell_cycle_RAD9"/>
    <property type="match status" value="1"/>
</dbReference>